<protein>
    <submittedName>
        <fullName evidence="10">Helix-turn-helix domain-containing protein</fullName>
    </submittedName>
</protein>
<evidence type="ECO:0000256" key="7">
    <source>
        <dbReference type="ARBA" id="ARBA00023163"/>
    </source>
</evidence>
<dbReference type="InterPro" id="IPR020449">
    <property type="entry name" value="Tscrpt_reg_AraC-type_HTH"/>
</dbReference>
<comment type="similarity">
    <text evidence="2">Belongs to the bacterial solute-binding protein 8 family.</text>
</comment>
<dbReference type="Gene3D" id="3.40.50.1980">
    <property type="entry name" value="Nitrogenase molybdenum iron protein domain"/>
    <property type="match status" value="2"/>
</dbReference>
<organism evidence="10 11">
    <name type="scientific">Cohnella cellulosilytica</name>
    <dbReference type="NCBI Taxonomy" id="986710"/>
    <lineage>
        <taxon>Bacteria</taxon>
        <taxon>Bacillati</taxon>
        <taxon>Bacillota</taxon>
        <taxon>Bacilli</taxon>
        <taxon>Bacillales</taxon>
        <taxon>Paenibacillaceae</taxon>
        <taxon>Cohnella</taxon>
    </lineage>
</organism>
<dbReference type="PRINTS" id="PR00032">
    <property type="entry name" value="HTHARAC"/>
</dbReference>
<dbReference type="Pfam" id="PF12833">
    <property type="entry name" value="HTH_18"/>
    <property type="match status" value="1"/>
</dbReference>
<dbReference type="PROSITE" id="PS50983">
    <property type="entry name" value="FE_B12_PBP"/>
    <property type="match status" value="1"/>
</dbReference>
<dbReference type="InterPro" id="IPR018060">
    <property type="entry name" value="HTH_AraC"/>
</dbReference>
<dbReference type="PROSITE" id="PS01124">
    <property type="entry name" value="HTH_ARAC_FAMILY_2"/>
    <property type="match status" value="1"/>
</dbReference>
<dbReference type="SUPFAM" id="SSF51215">
    <property type="entry name" value="Regulatory protein AraC"/>
    <property type="match status" value="1"/>
</dbReference>
<dbReference type="Pfam" id="PF01497">
    <property type="entry name" value="Peripla_BP_2"/>
    <property type="match status" value="1"/>
</dbReference>
<keyword evidence="6" id="KW-0238">DNA-binding</keyword>
<feature type="domain" description="Fe/B12 periplasmic-binding" evidence="9">
    <location>
        <begin position="267"/>
        <end position="525"/>
    </location>
</feature>
<evidence type="ECO:0000313" key="11">
    <source>
        <dbReference type="Proteomes" id="UP001596378"/>
    </source>
</evidence>
<keyword evidence="4" id="KW-0732">Signal</keyword>
<keyword evidence="7" id="KW-0804">Transcription</keyword>
<proteinExistence type="inferred from homology"/>
<evidence type="ECO:0000313" key="10">
    <source>
        <dbReference type="EMBL" id="MFC7151956.1"/>
    </source>
</evidence>
<name>A0ABW2FFL7_9BACL</name>
<dbReference type="RefSeq" id="WP_378046517.1">
    <property type="nucleotide sequence ID" value="NZ_JBHMDN010000011.1"/>
</dbReference>
<dbReference type="EMBL" id="JBHTAI010000019">
    <property type="protein sequence ID" value="MFC7151956.1"/>
    <property type="molecule type" value="Genomic_DNA"/>
</dbReference>
<evidence type="ECO:0000256" key="3">
    <source>
        <dbReference type="ARBA" id="ARBA00022448"/>
    </source>
</evidence>
<evidence type="ECO:0000256" key="2">
    <source>
        <dbReference type="ARBA" id="ARBA00008814"/>
    </source>
</evidence>
<dbReference type="PANTHER" id="PTHR30532:SF29">
    <property type="entry name" value="FE(3+) DICITRATE-BINDING PERIPLASMIC PROTEIN"/>
    <property type="match status" value="1"/>
</dbReference>
<evidence type="ECO:0000259" key="8">
    <source>
        <dbReference type="PROSITE" id="PS01124"/>
    </source>
</evidence>
<keyword evidence="3" id="KW-0813">Transport</keyword>
<dbReference type="SUPFAM" id="SSF53807">
    <property type="entry name" value="Helical backbone' metal receptor"/>
    <property type="match status" value="1"/>
</dbReference>
<dbReference type="Proteomes" id="UP001596378">
    <property type="component" value="Unassembled WGS sequence"/>
</dbReference>
<dbReference type="SMART" id="SM00342">
    <property type="entry name" value="HTH_ARAC"/>
    <property type="match status" value="1"/>
</dbReference>
<sequence length="525" mass="59853">MADYYYEFREARVLALGSPERQTTVTTDIPALLLVTEGEGSLQLGESICNLHFGCLALLAPGSRAQLRCPEGSGLHAYLLQFDVYRLIEQGRNHLLHRRSHEILPQPGLLADRSGPRLFELFKLLHEAGQSPNKTSLSLTLQRLLLETVELSFARSEDGVPSGEDPIRKAIRHIHEHYGSELNRTMLAELTGYHPHYFSRKFLQETGLRVSDYIATVRMRKAKEMLLTTFVPIRDIAARTGYGDALYFSRKFRQLTGAYPTEYREAPKRVAVYHFLGTMLQLGIKPIACESHMLRYSDQLHDKTGGIESFESWDLDRLRTLKPELIVASNYMHAELRGQLEEIAPVLIKSEEVRPLDNLKVFGSLLRREREADAALTRMLALATQLRERLSRWQGETVTTAVYELSAGHLYVMGRYDRCCYAAYEMLGLRPPASVANRLADSGTYLRLEPDQLAEYAADHMIVCMYEEEGMELTEGLTESEPWNSLPAVRRRQVYKVPIGLYWYNDGLSLERQMLMIADLLLHGK</sequence>
<dbReference type="InterPro" id="IPR037923">
    <property type="entry name" value="HTH-like"/>
</dbReference>
<dbReference type="PANTHER" id="PTHR30532">
    <property type="entry name" value="IRON III DICITRATE-BINDING PERIPLASMIC PROTEIN"/>
    <property type="match status" value="1"/>
</dbReference>
<keyword evidence="11" id="KW-1185">Reference proteome</keyword>
<dbReference type="InterPro" id="IPR009057">
    <property type="entry name" value="Homeodomain-like_sf"/>
</dbReference>
<comment type="subcellular location">
    <subcellularLocation>
        <location evidence="1">Cell envelope</location>
    </subcellularLocation>
</comment>
<evidence type="ECO:0000256" key="5">
    <source>
        <dbReference type="ARBA" id="ARBA00023015"/>
    </source>
</evidence>
<evidence type="ECO:0000256" key="6">
    <source>
        <dbReference type="ARBA" id="ARBA00023125"/>
    </source>
</evidence>
<gene>
    <name evidence="10" type="ORF">ACFQMJ_25750</name>
</gene>
<evidence type="ECO:0000256" key="1">
    <source>
        <dbReference type="ARBA" id="ARBA00004196"/>
    </source>
</evidence>
<evidence type="ECO:0000259" key="9">
    <source>
        <dbReference type="PROSITE" id="PS50983"/>
    </source>
</evidence>
<dbReference type="SUPFAM" id="SSF46689">
    <property type="entry name" value="Homeodomain-like"/>
    <property type="match status" value="2"/>
</dbReference>
<dbReference type="InterPro" id="IPR051313">
    <property type="entry name" value="Bact_iron-sidero_bind"/>
</dbReference>
<dbReference type="InterPro" id="IPR002491">
    <property type="entry name" value="ABC_transptr_periplasmic_BD"/>
</dbReference>
<keyword evidence="5" id="KW-0805">Transcription regulation</keyword>
<feature type="domain" description="HTH araC/xylS-type" evidence="8">
    <location>
        <begin position="168"/>
        <end position="266"/>
    </location>
</feature>
<dbReference type="Gene3D" id="1.10.10.60">
    <property type="entry name" value="Homeodomain-like"/>
    <property type="match status" value="2"/>
</dbReference>
<reference evidence="11" key="1">
    <citation type="journal article" date="2019" name="Int. J. Syst. Evol. Microbiol.">
        <title>The Global Catalogue of Microorganisms (GCM) 10K type strain sequencing project: providing services to taxonomists for standard genome sequencing and annotation.</title>
        <authorList>
            <consortium name="The Broad Institute Genomics Platform"/>
            <consortium name="The Broad Institute Genome Sequencing Center for Infectious Disease"/>
            <person name="Wu L."/>
            <person name="Ma J."/>
        </authorList>
    </citation>
    <scope>NUCLEOTIDE SEQUENCE [LARGE SCALE GENOMIC DNA]</scope>
    <source>
        <strain evidence="11">KCTC 12907</strain>
    </source>
</reference>
<evidence type="ECO:0000256" key="4">
    <source>
        <dbReference type="ARBA" id="ARBA00022729"/>
    </source>
</evidence>
<accession>A0ABW2FFL7</accession>
<comment type="caution">
    <text evidence="10">The sequence shown here is derived from an EMBL/GenBank/DDBJ whole genome shotgun (WGS) entry which is preliminary data.</text>
</comment>